<feature type="coiled-coil region" evidence="1">
    <location>
        <begin position="47"/>
        <end position="78"/>
    </location>
</feature>
<reference evidence="2 3" key="1">
    <citation type="submission" date="2013-01" db="EMBL/GenBank/DDBJ databases">
        <authorList>
            <person name="Harkins D.M."/>
            <person name="Durkin A.S."/>
            <person name="Brinkac L.M."/>
            <person name="Haft D.H."/>
            <person name="Selengut J.D."/>
            <person name="Sanka R."/>
            <person name="DePew J."/>
            <person name="Purushe J."/>
            <person name="Picardeau M."/>
            <person name="Werts C."/>
            <person name="Goarant C."/>
            <person name="Vinetz J.M."/>
            <person name="Sutton G.G."/>
            <person name="Nierman W.C."/>
            <person name="Fouts D.E."/>
        </authorList>
    </citation>
    <scope>NUCLEOTIDE SEQUENCE [LARGE SCALE GENOMIC DNA]</scope>
    <source>
        <strain evidence="2 3">200901868</strain>
    </source>
</reference>
<sequence>MKKLEYDRVAEDKRVRNEDKWSKAYYVLLDAKAKWNEEINKQIEEGLKKWDESEVRLKENKQKALQELNQYLSISQEQYVSHLNGLQGTILSSADTIGSIVSNIAWYQDQIDKENRKSSPNTGLIGTYQQEINKWTTLRNQFRQYVAAVQNKIHDEDITRKQRRFRGFGRQRKFFGSVSLQLGRI</sequence>
<protein>
    <submittedName>
        <fullName evidence="2">Uncharacterized protein</fullName>
    </submittedName>
</protein>
<evidence type="ECO:0000313" key="2">
    <source>
        <dbReference type="EMBL" id="EMO60189.1"/>
    </source>
</evidence>
<dbReference type="EMBL" id="AKWF02000143">
    <property type="protein sequence ID" value="EMO60189.1"/>
    <property type="molecule type" value="Genomic_DNA"/>
</dbReference>
<dbReference type="STRING" id="1192866.LEP1GSC133_0092"/>
<dbReference type="Proteomes" id="UP000012159">
    <property type="component" value="Unassembled WGS sequence"/>
</dbReference>
<name>M6W4Q7_LEPBO</name>
<evidence type="ECO:0000313" key="3">
    <source>
        <dbReference type="Proteomes" id="UP000012159"/>
    </source>
</evidence>
<evidence type="ECO:0000256" key="1">
    <source>
        <dbReference type="SAM" id="Coils"/>
    </source>
</evidence>
<organism evidence="2 3">
    <name type="scientific">Leptospira borgpetersenii serovar Pomona str. 200901868</name>
    <dbReference type="NCBI Taxonomy" id="1192866"/>
    <lineage>
        <taxon>Bacteria</taxon>
        <taxon>Pseudomonadati</taxon>
        <taxon>Spirochaetota</taxon>
        <taxon>Spirochaetia</taxon>
        <taxon>Leptospirales</taxon>
        <taxon>Leptospiraceae</taxon>
        <taxon>Leptospira</taxon>
    </lineage>
</organism>
<gene>
    <name evidence="2" type="ORF">LEP1GSC133_0092</name>
</gene>
<comment type="caution">
    <text evidence="2">The sequence shown here is derived from an EMBL/GenBank/DDBJ whole genome shotgun (WGS) entry which is preliminary data.</text>
</comment>
<accession>M6W4Q7</accession>
<keyword evidence="1" id="KW-0175">Coiled coil</keyword>
<proteinExistence type="predicted"/>
<dbReference type="AlphaFoldDB" id="M6W4Q7"/>